<comment type="caution">
    <text evidence="5">The sequence shown here is derived from an EMBL/GenBank/DDBJ whole genome shotgun (WGS) entry which is preliminary data.</text>
</comment>
<dbReference type="VEuPathDB" id="MicrosporidiaDB:CWI36_0645p0010"/>
<dbReference type="Pfam" id="PF01154">
    <property type="entry name" value="HMG_CoA_synt_N"/>
    <property type="match status" value="1"/>
</dbReference>
<evidence type="ECO:0000256" key="2">
    <source>
        <dbReference type="ARBA" id="ARBA00022679"/>
    </source>
</evidence>
<protein>
    <submittedName>
        <fullName evidence="5">3-hydroxy-3-methylglutaryl CoA synthase</fullName>
    </submittedName>
</protein>
<dbReference type="VEuPathDB" id="MicrosporidiaDB:CWI39_0398p0020"/>
<reference evidence="5 6" key="1">
    <citation type="submission" date="2017-12" db="EMBL/GenBank/DDBJ databases">
        <authorList>
            <person name="Pombert J.-F."/>
            <person name="Haag K.L."/>
            <person name="Ebert D."/>
        </authorList>
    </citation>
    <scope>NUCLEOTIDE SEQUENCE [LARGE SCALE GENOMIC DNA]</scope>
    <source>
        <strain evidence="5">IL-BN-2</strain>
    </source>
</reference>
<name>A0A4Q9LIU1_9MICR</name>
<gene>
    <name evidence="5" type="ORF">CWI39_0398p0020</name>
</gene>
<dbReference type="InterPro" id="IPR013746">
    <property type="entry name" value="HMG_CoA_synt_C_dom"/>
</dbReference>
<feature type="domain" description="Hydroxymethylglutaryl-coenzyme A synthase C-terminal" evidence="4">
    <location>
        <begin position="256"/>
        <end position="372"/>
    </location>
</feature>
<dbReference type="InterPro" id="IPR013528">
    <property type="entry name" value="HMG_CoA_synth_N"/>
</dbReference>
<evidence type="ECO:0000259" key="4">
    <source>
        <dbReference type="Pfam" id="PF08540"/>
    </source>
</evidence>
<dbReference type="GO" id="GO:0004421">
    <property type="term" value="F:hydroxymethylglutaryl-CoA synthase activity"/>
    <property type="evidence" value="ECO:0007669"/>
    <property type="project" value="InterPro"/>
</dbReference>
<dbReference type="GO" id="GO:0006084">
    <property type="term" value="P:acetyl-CoA metabolic process"/>
    <property type="evidence" value="ECO:0007669"/>
    <property type="project" value="InterPro"/>
</dbReference>
<keyword evidence="2" id="KW-0808">Transferase</keyword>
<dbReference type="AlphaFoldDB" id="A0A4Q9LIU1"/>
<evidence type="ECO:0000313" key="6">
    <source>
        <dbReference type="Proteomes" id="UP000293045"/>
    </source>
</evidence>
<dbReference type="Proteomes" id="UP000293045">
    <property type="component" value="Unassembled WGS sequence"/>
</dbReference>
<dbReference type="InterPro" id="IPR016039">
    <property type="entry name" value="Thiolase-like"/>
</dbReference>
<dbReference type="EMBL" id="PIXR01000398">
    <property type="protein sequence ID" value="TBU06940.1"/>
    <property type="molecule type" value="Genomic_DNA"/>
</dbReference>
<feature type="domain" description="Hydroxymethylglutaryl-coenzyme A synthase N-terminal" evidence="3">
    <location>
        <begin position="9"/>
        <end position="176"/>
    </location>
</feature>
<dbReference type="CDD" id="cd00827">
    <property type="entry name" value="init_cond_enzymes"/>
    <property type="match status" value="1"/>
</dbReference>
<dbReference type="Gene3D" id="3.40.47.10">
    <property type="match status" value="1"/>
</dbReference>
<feature type="domain" description="Hydroxymethylglutaryl-coenzyme A synthase C-terminal" evidence="4">
    <location>
        <begin position="182"/>
        <end position="247"/>
    </location>
</feature>
<evidence type="ECO:0000313" key="5">
    <source>
        <dbReference type="EMBL" id="TBU06940.1"/>
    </source>
</evidence>
<dbReference type="SUPFAM" id="SSF53901">
    <property type="entry name" value="Thiolase-like"/>
    <property type="match status" value="2"/>
</dbReference>
<evidence type="ECO:0000256" key="1">
    <source>
        <dbReference type="ARBA" id="ARBA00007061"/>
    </source>
</evidence>
<evidence type="ECO:0000259" key="3">
    <source>
        <dbReference type="Pfam" id="PF01154"/>
    </source>
</evidence>
<dbReference type="PANTHER" id="PTHR43323:SF2">
    <property type="entry name" value="HYDROXYMETHYLGLUTARYL-COA SYNTHASE"/>
    <property type="match status" value="1"/>
</dbReference>
<organism evidence="5 6">
    <name type="scientific">Hamiltosporidium magnivora</name>
    <dbReference type="NCBI Taxonomy" id="148818"/>
    <lineage>
        <taxon>Eukaryota</taxon>
        <taxon>Fungi</taxon>
        <taxon>Fungi incertae sedis</taxon>
        <taxon>Microsporidia</taxon>
        <taxon>Dubosqiidae</taxon>
        <taxon>Hamiltosporidium</taxon>
    </lineage>
</organism>
<sequence>MTWNKVHSNFGIIGIEYQLPSLVVDEVDLAKYLNWEPEKLTIGLELLECGTVIDCEDSISLALSAVDRLMKKYNIDVNSVGRIDVGTESNHDSSKAFKTYLMNLFPGNNSICGLDTTNACYGGTAAFLNAIAWLESSLWDGRYAIVVATDVALYKDLPPLPTTGAGAVAMLLGPNAALKIKRGTLSHHFANTFDFMKPKTLYPHSFLDGKTSVQIYLEAFQKCYEKLNSSYDYMVFHTPYPKLTKKAAVLVGASPDKIEKSLEIPRRNGNSYTASAYMALVSLLSNNIAIGEKILFFSLGSGLASSLFVLEKCGEISTVGIKERLDLRKKISPEELVQRTSRIPELENFVPSDTPIFNGWYLKEINNYKRTYFKYE</sequence>
<proteinExistence type="inferred from homology"/>
<comment type="similarity">
    <text evidence="1">Belongs to the thiolase-like superfamily. HMG-CoA synthase family.</text>
</comment>
<dbReference type="Pfam" id="PF08540">
    <property type="entry name" value="HMG_CoA_synt_C"/>
    <property type="match status" value="2"/>
</dbReference>
<dbReference type="PANTHER" id="PTHR43323">
    <property type="entry name" value="3-HYDROXY-3-METHYLGLUTARYL COENZYME A SYNTHASE"/>
    <property type="match status" value="1"/>
</dbReference>
<dbReference type="GO" id="GO:0010142">
    <property type="term" value="P:farnesyl diphosphate biosynthetic process, mevalonate pathway"/>
    <property type="evidence" value="ECO:0007669"/>
    <property type="project" value="InterPro"/>
</dbReference>
<accession>A0A4Q9LIU1</accession>